<dbReference type="SUPFAM" id="SSF88659">
    <property type="entry name" value="Sigma3 and sigma4 domains of RNA polymerase sigma factors"/>
    <property type="match status" value="1"/>
</dbReference>
<keyword evidence="4" id="KW-0804">Transcription</keyword>
<dbReference type="InterPro" id="IPR036388">
    <property type="entry name" value="WH-like_DNA-bd_sf"/>
</dbReference>
<dbReference type="PANTHER" id="PTHR43133">
    <property type="entry name" value="RNA POLYMERASE ECF-TYPE SIGMA FACTO"/>
    <property type="match status" value="1"/>
</dbReference>
<dbReference type="OrthoDB" id="9782108at2"/>
<comment type="caution">
    <text evidence="7">The sequence shown here is derived from an EMBL/GenBank/DDBJ whole genome shotgun (WGS) entry which is preliminary data.</text>
</comment>
<dbReference type="Pfam" id="PF08281">
    <property type="entry name" value="Sigma70_r4_2"/>
    <property type="match status" value="1"/>
</dbReference>
<dbReference type="GO" id="GO:0016987">
    <property type="term" value="F:sigma factor activity"/>
    <property type="evidence" value="ECO:0007669"/>
    <property type="project" value="UniProtKB-KW"/>
</dbReference>
<dbReference type="CDD" id="cd06171">
    <property type="entry name" value="Sigma70_r4"/>
    <property type="match status" value="1"/>
</dbReference>
<dbReference type="AlphaFoldDB" id="A0A402BFT8"/>
<sequence length="211" mass="24403">MYTQQHATHHQNTHVQEALLARQAMNGDQNAFEILVQHYTPLLFRFISRFINNPDLAGDILQDVFIRFYTTLPTINLDKPLKPWLFKVAHNCCIDELRTKRARTTFTFSQCTPLDDEESEESIFSIPDTGLSADQVVEQKQLQEILQNAINTLSLKSRAVVILRYTSNLRFAEIGHILNIPEPTVKTYFNRAKARLREELMKEGIINSHAY</sequence>
<evidence type="ECO:0000256" key="2">
    <source>
        <dbReference type="ARBA" id="ARBA00023015"/>
    </source>
</evidence>
<evidence type="ECO:0000256" key="3">
    <source>
        <dbReference type="ARBA" id="ARBA00023082"/>
    </source>
</evidence>
<dbReference type="InterPro" id="IPR013249">
    <property type="entry name" value="RNA_pol_sigma70_r4_t2"/>
</dbReference>
<dbReference type="Proteomes" id="UP000287171">
    <property type="component" value="Unassembled WGS sequence"/>
</dbReference>
<dbReference type="Gene3D" id="1.10.10.10">
    <property type="entry name" value="Winged helix-like DNA-binding domain superfamily/Winged helix DNA-binding domain"/>
    <property type="match status" value="1"/>
</dbReference>
<protein>
    <submittedName>
        <fullName evidence="7">DNA-directed RNA polymerase sigma-70 factor</fullName>
    </submittedName>
</protein>
<organism evidence="7 8">
    <name type="scientific">Dictyobacter alpinus</name>
    <dbReference type="NCBI Taxonomy" id="2014873"/>
    <lineage>
        <taxon>Bacteria</taxon>
        <taxon>Bacillati</taxon>
        <taxon>Chloroflexota</taxon>
        <taxon>Ktedonobacteria</taxon>
        <taxon>Ktedonobacterales</taxon>
        <taxon>Dictyobacteraceae</taxon>
        <taxon>Dictyobacter</taxon>
    </lineage>
</organism>
<dbReference type="SUPFAM" id="SSF88946">
    <property type="entry name" value="Sigma2 domain of RNA polymerase sigma factors"/>
    <property type="match status" value="1"/>
</dbReference>
<evidence type="ECO:0000313" key="8">
    <source>
        <dbReference type="Proteomes" id="UP000287171"/>
    </source>
</evidence>
<feature type="domain" description="RNA polymerase sigma-70 region 2" evidence="5">
    <location>
        <begin position="35"/>
        <end position="101"/>
    </location>
</feature>
<keyword evidence="8" id="KW-1185">Reference proteome</keyword>
<proteinExistence type="inferred from homology"/>
<evidence type="ECO:0000256" key="4">
    <source>
        <dbReference type="ARBA" id="ARBA00023163"/>
    </source>
</evidence>
<keyword evidence="3" id="KW-0731">Sigma factor</keyword>
<evidence type="ECO:0000259" key="5">
    <source>
        <dbReference type="Pfam" id="PF04542"/>
    </source>
</evidence>
<evidence type="ECO:0000259" key="6">
    <source>
        <dbReference type="Pfam" id="PF08281"/>
    </source>
</evidence>
<keyword evidence="2" id="KW-0805">Transcription regulation</keyword>
<reference evidence="8" key="1">
    <citation type="submission" date="2018-12" db="EMBL/GenBank/DDBJ databases">
        <title>Tengunoibacter tsumagoiensis gen. nov., sp. nov., Dictyobacter kobayashii sp. nov., D. alpinus sp. nov., and D. joshuensis sp. nov. and description of Dictyobacteraceae fam. nov. within the order Ktedonobacterales isolated from Tengu-no-mugimeshi.</title>
        <authorList>
            <person name="Wang C.M."/>
            <person name="Zheng Y."/>
            <person name="Sakai Y."/>
            <person name="Toyoda A."/>
            <person name="Minakuchi Y."/>
            <person name="Abe K."/>
            <person name="Yokota A."/>
            <person name="Yabe S."/>
        </authorList>
    </citation>
    <scope>NUCLEOTIDE SEQUENCE [LARGE SCALE GENOMIC DNA]</scope>
    <source>
        <strain evidence="8">Uno16</strain>
    </source>
</reference>
<dbReference type="Pfam" id="PF04542">
    <property type="entry name" value="Sigma70_r2"/>
    <property type="match status" value="1"/>
</dbReference>
<dbReference type="InterPro" id="IPR013324">
    <property type="entry name" value="RNA_pol_sigma_r3/r4-like"/>
</dbReference>
<dbReference type="RefSeq" id="WP_126630399.1">
    <property type="nucleotide sequence ID" value="NZ_BIFT01000002.1"/>
</dbReference>
<dbReference type="NCBIfam" id="TIGR02937">
    <property type="entry name" value="sigma70-ECF"/>
    <property type="match status" value="1"/>
</dbReference>
<gene>
    <name evidence="7" type="ORF">KDA_57390</name>
</gene>
<feature type="domain" description="RNA polymerase sigma factor 70 region 4 type 2" evidence="6">
    <location>
        <begin position="144"/>
        <end position="196"/>
    </location>
</feature>
<dbReference type="PANTHER" id="PTHR43133:SF51">
    <property type="entry name" value="RNA POLYMERASE SIGMA FACTOR"/>
    <property type="match status" value="1"/>
</dbReference>
<dbReference type="GO" id="GO:0006352">
    <property type="term" value="P:DNA-templated transcription initiation"/>
    <property type="evidence" value="ECO:0007669"/>
    <property type="project" value="InterPro"/>
</dbReference>
<evidence type="ECO:0000256" key="1">
    <source>
        <dbReference type="ARBA" id="ARBA00010641"/>
    </source>
</evidence>
<dbReference type="InterPro" id="IPR013325">
    <property type="entry name" value="RNA_pol_sigma_r2"/>
</dbReference>
<dbReference type="InterPro" id="IPR039425">
    <property type="entry name" value="RNA_pol_sigma-70-like"/>
</dbReference>
<accession>A0A402BFT8</accession>
<evidence type="ECO:0000313" key="7">
    <source>
        <dbReference type="EMBL" id="GCE30255.1"/>
    </source>
</evidence>
<dbReference type="InterPro" id="IPR014284">
    <property type="entry name" value="RNA_pol_sigma-70_dom"/>
</dbReference>
<dbReference type="InterPro" id="IPR007627">
    <property type="entry name" value="RNA_pol_sigma70_r2"/>
</dbReference>
<keyword evidence="7" id="KW-0240">DNA-directed RNA polymerase</keyword>
<name>A0A402BFT8_9CHLR</name>
<dbReference type="Gene3D" id="1.10.1740.10">
    <property type="match status" value="1"/>
</dbReference>
<dbReference type="GO" id="GO:0000428">
    <property type="term" value="C:DNA-directed RNA polymerase complex"/>
    <property type="evidence" value="ECO:0007669"/>
    <property type="project" value="UniProtKB-KW"/>
</dbReference>
<dbReference type="EMBL" id="BIFT01000002">
    <property type="protein sequence ID" value="GCE30255.1"/>
    <property type="molecule type" value="Genomic_DNA"/>
</dbReference>
<comment type="similarity">
    <text evidence="1">Belongs to the sigma-70 factor family. ECF subfamily.</text>
</comment>
<dbReference type="GO" id="GO:0003677">
    <property type="term" value="F:DNA binding"/>
    <property type="evidence" value="ECO:0007669"/>
    <property type="project" value="InterPro"/>
</dbReference>